<accession>A0ABV6BCS7</accession>
<dbReference type="Gene3D" id="3.40.50.2000">
    <property type="entry name" value="Glycogen Phosphorylase B"/>
    <property type="match status" value="2"/>
</dbReference>
<dbReference type="Pfam" id="PF13579">
    <property type="entry name" value="Glyco_trans_4_4"/>
    <property type="match status" value="1"/>
</dbReference>
<dbReference type="InterPro" id="IPR024004">
    <property type="entry name" value="PEP-CTERM/XrtA_GlycosylTrfase"/>
</dbReference>
<dbReference type="InterPro" id="IPR028098">
    <property type="entry name" value="Glyco_trans_4-like_N"/>
</dbReference>
<feature type="domain" description="Glycosyl transferase family 1" evidence="1">
    <location>
        <begin position="217"/>
        <end position="364"/>
    </location>
</feature>
<dbReference type="CDD" id="cd03794">
    <property type="entry name" value="GT4_WbuB-like"/>
    <property type="match status" value="1"/>
</dbReference>
<dbReference type="Proteomes" id="UP001589813">
    <property type="component" value="Unassembled WGS sequence"/>
</dbReference>
<dbReference type="Pfam" id="PF00534">
    <property type="entry name" value="Glycos_transf_1"/>
    <property type="match status" value="1"/>
</dbReference>
<proteinExistence type="predicted"/>
<dbReference type="InterPro" id="IPR050194">
    <property type="entry name" value="Glycosyltransferase_grp1"/>
</dbReference>
<evidence type="ECO:0000313" key="4">
    <source>
        <dbReference type="Proteomes" id="UP001589813"/>
    </source>
</evidence>
<protein>
    <submittedName>
        <fullName evidence="3">TIGR04063 family PEP-CTERM/XrtA system glycosyltransferase</fullName>
    </submittedName>
</protein>
<dbReference type="RefSeq" id="WP_377242195.1">
    <property type="nucleotide sequence ID" value="NZ_JBHLXP010000001.1"/>
</dbReference>
<dbReference type="PANTHER" id="PTHR45947">
    <property type="entry name" value="SULFOQUINOVOSYL TRANSFERASE SQD2"/>
    <property type="match status" value="1"/>
</dbReference>
<dbReference type="EMBL" id="JBHLXP010000001">
    <property type="protein sequence ID" value="MFC0048219.1"/>
    <property type="molecule type" value="Genomic_DNA"/>
</dbReference>
<evidence type="ECO:0000259" key="2">
    <source>
        <dbReference type="Pfam" id="PF13579"/>
    </source>
</evidence>
<evidence type="ECO:0000313" key="3">
    <source>
        <dbReference type="EMBL" id="MFC0048219.1"/>
    </source>
</evidence>
<comment type="caution">
    <text evidence="3">The sequence shown here is derived from an EMBL/GenBank/DDBJ whole genome shotgun (WGS) entry which is preliminary data.</text>
</comment>
<sequence>MKVLHIFDHSIPLHSGYTFRSRSILNQQRALGIQTCHVTSPKHGNAVAGTETADDLLFYRSAQPSGIMTKLPGFNQLALVGPMTQRILEVVALEKPDILHAHSPALNGLAALQASKKCGLPVVYEIRAFWEDAAVDHGTCKEGDLRYTLTRQLENYVVKRANAVTTICEGLRKDLVGRGFAANKLTVIPNAVNVEHFQLCGPKNTQLEAELGLTGCQVLGFLGSFYAYEGLDLAIAALASITQQAPDLRLLLVGGGPQEQQLRQLAQTLGVADKVIFTGRVPHQQIDNYYSLVDLLVYPRKSMRLTDLVTPLKPLEAMAQGKLVLASDVGGHHELITDGVNGYLFQADNVSAMADKIISLLSNRAQWPEVLQRGRHYVESERNWHNSVSNYLPLYQSLLK</sequence>
<name>A0ABV6BCS7_9GAMM</name>
<dbReference type="InterPro" id="IPR001296">
    <property type="entry name" value="Glyco_trans_1"/>
</dbReference>
<reference evidence="3 4" key="1">
    <citation type="submission" date="2024-09" db="EMBL/GenBank/DDBJ databases">
        <authorList>
            <person name="Sun Q."/>
            <person name="Mori K."/>
        </authorList>
    </citation>
    <scope>NUCLEOTIDE SEQUENCE [LARGE SCALE GENOMIC DNA]</scope>
    <source>
        <strain evidence="3 4">KCTC 23315</strain>
    </source>
</reference>
<evidence type="ECO:0000259" key="1">
    <source>
        <dbReference type="Pfam" id="PF00534"/>
    </source>
</evidence>
<dbReference type="SUPFAM" id="SSF53756">
    <property type="entry name" value="UDP-Glycosyltransferase/glycogen phosphorylase"/>
    <property type="match status" value="1"/>
</dbReference>
<organism evidence="3 4">
    <name type="scientific">Rheinheimera tilapiae</name>
    <dbReference type="NCBI Taxonomy" id="875043"/>
    <lineage>
        <taxon>Bacteria</taxon>
        <taxon>Pseudomonadati</taxon>
        <taxon>Pseudomonadota</taxon>
        <taxon>Gammaproteobacteria</taxon>
        <taxon>Chromatiales</taxon>
        <taxon>Chromatiaceae</taxon>
        <taxon>Rheinheimera</taxon>
    </lineage>
</organism>
<dbReference type="NCBIfam" id="TIGR04063">
    <property type="entry name" value="stp3"/>
    <property type="match status" value="1"/>
</dbReference>
<keyword evidence="4" id="KW-1185">Reference proteome</keyword>
<feature type="domain" description="Glycosyltransferase subfamily 4-like N-terminal" evidence="2">
    <location>
        <begin position="16"/>
        <end position="190"/>
    </location>
</feature>
<gene>
    <name evidence="3" type="ORF">ACFFJP_07930</name>
</gene>
<dbReference type="PANTHER" id="PTHR45947:SF3">
    <property type="entry name" value="SULFOQUINOVOSYL TRANSFERASE SQD2"/>
    <property type="match status" value="1"/>
</dbReference>